<dbReference type="InterPro" id="IPR011993">
    <property type="entry name" value="PH-like_dom_sf"/>
</dbReference>
<dbReference type="AlphaFoldDB" id="A0AAN8KAK4"/>
<dbReference type="Gene3D" id="2.30.29.30">
    <property type="entry name" value="Pleckstrin-homology domain (PH domain)/Phosphotyrosine-binding domain (PTB)"/>
    <property type="match status" value="1"/>
</dbReference>
<proteinExistence type="predicted"/>
<feature type="region of interest" description="Disordered" evidence="1">
    <location>
        <begin position="190"/>
        <end position="209"/>
    </location>
</feature>
<accession>A0AAN8KAK4</accession>
<comment type="caution">
    <text evidence="2">The sequence shown here is derived from an EMBL/GenBank/DDBJ whole genome shotgun (WGS) entry which is preliminary data.</text>
</comment>
<evidence type="ECO:0000256" key="1">
    <source>
        <dbReference type="SAM" id="MobiDB-lite"/>
    </source>
</evidence>
<evidence type="ECO:0000313" key="3">
    <source>
        <dbReference type="Proteomes" id="UP001347796"/>
    </source>
</evidence>
<organism evidence="2 3">
    <name type="scientific">Patella caerulea</name>
    <name type="common">Rayed Mediterranean limpet</name>
    <dbReference type="NCBI Taxonomy" id="87958"/>
    <lineage>
        <taxon>Eukaryota</taxon>
        <taxon>Metazoa</taxon>
        <taxon>Spiralia</taxon>
        <taxon>Lophotrochozoa</taxon>
        <taxon>Mollusca</taxon>
        <taxon>Gastropoda</taxon>
        <taxon>Patellogastropoda</taxon>
        <taxon>Patelloidea</taxon>
        <taxon>Patellidae</taxon>
        <taxon>Patella</taxon>
    </lineage>
</organism>
<keyword evidence="3" id="KW-1185">Reference proteome</keyword>
<protein>
    <submittedName>
        <fullName evidence="2">Uncharacterized protein</fullName>
    </submittedName>
</protein>
<reference evidence="2 3" key="1">
    <citation type="submission" date="2024-01" db="EMBL/GenBank/DDBJ databases">
        <title>The genome of the rayed Mediterranean limpet Patella caerulea (Linnaeus, 1758).</title>
        <authorList>
            <person name="Anh-Thu Weber A."/>
            <person name="Halstead-Nussloch G."/>
        </authorList>
    </citation>
    <scope>NUCLEOTIDE SEQUENCE [LARGE SCALE GENOMIC DNA]</scope>
    <source>
        <strain evidence="2">AATW-2023a</strain>
        <tissue evidence="2">Whole specimen</tissue>
    </source>
</reference>
<sequence length="552" mass="62265">MSEKILEQKAYYIGTWKDNAVTDNIIREIATLTSLEKGRKVKLNLLAEGLKITKSNFFQGKTLFDYIPLHDIFFMTINQKHPKCLLCIVKDPNHKYMIVAFRCKSELVVGNFVQNFKALKKSVGHKANVEFRQKEDGNWTLRDRSNANARRELQQLFSTDQTTTTTTVTTAPQINGGIFYKKSEKRNGVNKKPTLYDQTPYIPANGRTTTTTTTAHAINPVSREDSYEQGRMIHNVGTQAIASEDDSESVISNVSSMKDEIDALSTELREVKYLLEKSTGISAQEHYRIASQGRPIGNNNNVSHAINYNNEPKHNYTEPIVVIENVDDYNDGGSPRSPGSVKVDVPDYRRSFGVQTAPKTRSRTVVDGPEHLVAHSYRSSKNYENYLNQADYAKLSELEKQQYRIHTVKKNGDPKAITGPEINVSRRSGGLDVEDGVIYAAERDNDVATVAYPDSTIRSRKSTGSVIVQGNPQTYTVGRKSSAYKVISPSYGMVPSVIERPIEQIYPRPILIRRDYIQGVPTMRRRRPHSTYVVKPQDGTYVYGSQIISNEY</sequence>
<dbReference type="Proteomes" id="UP001347796">
    <property type="component" value="Unassembled WGS sequence"/>
</dbReference>
<dbReference type="CDD" id="cd00934">
    <property type="entry name" value="PTB"/>
    <property type="match status" value="1"/>
</dbReference>
<name>A0AAN8KAK4_PATCE</name>
<dbReference type="SUPFAM" id="SSF50729">
    <property type="entry name" value="PH domain-like"/>
    <property type="match status" value="1"/>
</dbReference>
<dbReference type="EMBL" id="JAZGQO010000002">
    <property type="protein sequence ID" value="KAK6191772.1"/>
    <property type="molecule type" value="Genomic_DNA"/>
</dbReference>
<evidence type="ECO:0000313" key="2">
    <source>
        <dbReference type="EMBL" id="KAK6191772.1"/>
    </source>
</evidence>
<gene>
    <name evidence="2" type="ORF">SNE40_003373</name>
</gene>